<evidence type="ECO:0000313" key="2">
    <source>
        <dbReference type="EMBL" id="KAG7100240.1"/>
    </source>
</evidence>
<dbReference type="Proteomes" id="UP001049176">
    <property type="component" value="Chromosome 1"/>
</dbReference>
<feature type="chain" id="PRO_5040108067" evidence="1">
    <location>
        <begin position="21"/>
        <end position="201"/>
    </location>
</feature>
<dbReference type="AlphaFoldDB" id="A0A9P7V4J6"/>
<protein>
    <submittedName>
        <fullName evidence="2">Uncharacterized protein</fullName>
    </submittedName>
</protein>
<dbReference type="OrthoDB" id="3068171at2759"/>
<keyword evidence="3" id="KW-1185">Reference proteome</keyword>
<dbReference type="KEGG" id="more:E1B28_002014"/>
<evidence type="ECO:0000313" key="3">
    <source>
        <dbReference type="Proteomes" id="UP001049176"/>
    </source>
</evidence>
<reference evidence="2" key="1">
    <citation type="journal article" date="2021" name="Genome Biol. Evol.">
        <title>The assembled and annotated genome of the fairy-ring fungus Marasmius oreades.</title>
        <authorList>
            <person name="Hiltunen M."/>
            <person name="Ament-Velasquez S.L."/>
            <person name="Johannesson H."/>
        </authorList>
    </citation>
    <scope>NUCLEOTIDE SEQUENCE</scope>
    <source>
        <strain evidence="2">03SP1</strain>
    </source>
</reference>
<gene>
    <name evidence="2" type="ORF">E1B28_002014</name>
</gene>
<dbReference type="RefSeq" id="XP_043016710.1">
    <property type="nucleotide sequence ID" value="XM_043147996.1"/>
</dbReference>
<sequence length="201" mass="22740">MFPFFLFHYLFLFLFFDVSAQGPPLPSTNLTKDRSYEEKVSTARGAIDIEVTVTTDTNGTLSFYDNFLVQGLPTLYSQMAELDTITRNTTYREILQDQLPQAAAELVSSDLVRFFLYDSDSKANFQLHDNRVHGYAATKAYIAYRDDHFLTLAQQLWEFGKAYCISDEDIEAKQNAKKTSSLRTECDGKSLVGGVFLACSP</sequence>
<proteinExistence type="predicted"/>
<comment type="caution">
    <text evidence="2">The sequence shown here is derived from an EMBL/GenBank/DDBJ whole genome shotgun (WGS) entry which is preliminary data.</text>
</comment>
<feature type="signal peptide" evidence="1">
    <location>
        <begin position="1"/>
        <end position="20"/>
    </location>
</feature>
<name>A0A9P7V4J6_9AGAR</name>
<organism evidence="2 3">
    <name type="scientific">Marasmius oreades</name>
    <name type="common">fairy-ring Marasmius</name>
    <dbReference type="NCBI Taxonomy" id="181124"/>
    <lineage>
        <taxon>Eukaryota</taxon>
        <taxon>Fungi</taxon>
        <taxon>Dikarya</taxon>
        <taxon>Basidiomycota</taxon>
        <taxon>Agaricomycotina</taxon>
        <taxon>Agaricomycetes</taxon>
        <taxon>Agaricomycetidae</taxon>
        <taxon>Agaricales</taxon>
        <taxon>Marasmiineae</taxon>
        <taxon>Marasmiaceae</taxon>
        <taxon>Marasmius</taxon>
    </lineage>
</organism>
<dbReference type="EMBL" id="CM032181">
    <property type="protein sequence ID" value="KAG7100240.1"/>
    <property type="molecule type" value="Genomic_DNA"/>
</dbReference>
<keyword evidence="1" id="KW-0732">Signal</keyword>
<evidence type="ECO:0000256" key="1">
    <source>
        <dbReference type="SAM" id="SignalP"/>
    </source>
</evidence>
<accession>A0A9P7V4J6</accession>
<dbReference type="GeneID" id="66071090"/>